<organism evidence="3 4">
    <name type="scientific">OM182 bacterium BACL3 MAG-120507-bin80</name>
    <dbReference type="NCBI Taxonomy" id="1655577"/>
    <lineage>
        <taxon>Bacteria</taxon>
        <taxon>Pseudomonadati</taxon>
        <taxon>Pseudomonadota</taxon>
        <taxon>Gammaproteobacteria</taxon>
        <taxon>OMG group</taxon>
        <taxon>OM182 clade</taxon>
    </lineage>
</organism>
<dbReference type="Pfam" id="PF13409">
    <property type="entry name" value="GST_N_2"/>
    <property type="match status" value="1"/>
</dbReference>
<evidence type="ECO:0000256" key="1">
    <source>
        <dbReference type="ARBA" id="ARBA00007409"/>
    </source>
</evidence>
<dbReference type="Proteomes" id="UP000051934">
    <property type="component" value="Unassembled WGS sequence"/>
</dbReference>
<comment type="caution">
    <text evidence="3">The sequence shown here is derived from an EMBL/GenBank/DDBJ whole genome shotgun (WGS) entry which is preliminary data.</text>
</comment>
<dbReference type="GO" id="GO:0006626">
    <property type="term" value="P:protein targeting to mitochondrion"/>
    <property type="evidence" value="ECO:0007669"/>
    <property type="project" value="TreeGrafter"/>
</dbReference>
<sequence>MISDLDTLSAYSTENMLALKPLTDVTCKVAPQTGIHLFHFSQSLCSMKVRQALAENAVQWTSHHVLLPAYQQYEPDYVRINPRCVVPTLVCDGKVTTDSLNILNLIISKLSHSDISQKPSDHEFEAIASWLKKADSLPIEAFTYGDNRGTNKSFLFKKAADGGKSHEFKANLLRKLVTRHENEKQLYDAYRSKLNIVENTLKVIQTPSRMNTLYDSADSTLIELEAQLLSGPFRMNGWLTSQKFSLADIVWGVVLYRLQGLGLEPLLWSNKTIIGQYCDKLFARESFKRGILDWSNVPKHVILPMIKHKLFHRTKLSS</sequence>
<evidence type="ECO:0000313" key="3">
    <source>
        <dbReference type="EMBL" id="KRO70235.1"/>
    </source>
</evidence>
<dbReference type="InterPro" id="IPR036282">
    <property type="entry name" value="Glutathione-S-Trfase_C_sf"/>
</dbReference>
<dbReference type="EMBL" id="LIBB01000370">
    <property type="protein sequence ID" value="KRO70235.1"/>
    <property type="molecule type" value="Genomic_DNA"/>
</dbReference>
<dbReference type="InterPro" id="IPR036249">
    <property type="entry name" value="Thioredoxin-like_sf"/>
</dbReference>
<evidence type="ECO:0000259" key="2">
    <source>
        <dbReference type="PROSITE" id="PS50404"/>
    </source>
</evidence>
<dbReference type="GO" id="GO:0008053">
    <property type="term" value="P:mitochondrial fusion"/>
    <property type="evidence" value="ECO:0007669"/>
    <property type="project" value="TreeGrafter"/>
</dbReference>
<dbReference type="PROSITE" id="PS50404">
    <property type="entry name" value="GST_NTER"/>
    <property type="match status" value="1"/>
</dbReference>
<feature type="domain" description="GST N-terminal" evidence="2">
    <location>
        <begin position="33"/>
        <end position="114"/>
    </location>
</feature>
<dbReference type="GO" id="GO:0000266">
    <property type="term" value="P:mitochondrial fission"/>
    <property type="evidence" value="ECO:0007669"/>
    <property type="project" value="TreeGrafter"/>
</dbReference>
<evidence type="ECO:0000313" key="4">
    <source>
        <dbReference type="Proteomes" id="UP000051934"/>
    </source>
</evidence>
<comment type="similarity">
    <text evidence="1">Belongs to the GST superfamily.</text>
</comment>
<protein>
    <recommendedName>
        <fullName evidence="2">GST N-terminal domain-containing protein</fullName>
    </recommendedName>
</protein>
<dbReference type="PANTHER" id="PTHR44188">
    <property type="entry name" value="GDAP1, ISOFORM A"/>
    <property type="match status" value="1"/>
</dbReference>
<proteinExistence type="inferred from homology"/>
<dbReference type="InterPro" id="IPR004045">
    <property type="entry name" value="Glutathione_S-Trfase_N"/>
</dbReference>
<dbReference type="AlphaFoldDB" id="A0A0R2SAB7"/>
<gene>
    <name evidence="3" type="ORF">ABR69_11135</name>
</gene>
<reference evidence="3 4" key="1">
    <citation type="submission" date="2015-10" db="EMBL/GenBank/DDBJ databases">
        <title>Metagenome-Assembled Genomes uncover a global brackish microbiome.</title>
        <authorList>
            <person name="Hugerth L.W."/>
            <person name="Larsson J."/>
            <person name="Alneberg J."/>
            <person name="Lindh M.V."/>
            <person name="Legrand C."/>
            <person name="Pinhassi J."/>
            <person name="Andersson A.F."/>
        </authorList>
    </citation>
    <scope>NUCLEOTIDE SEQUENCE [LARGE SCALE GENOMIC DNA]</scope>
    <source>
        <strain evidence="3">BACL4 MAG-120507-bin80</strain>
    </source>
</reference>
<dbReference type="Gene3D" id="3.40.30.10">
    <property type="entry name" value="Glutaredoxin"/>
    <property type="match status" value="1"/>
</dbReference>
<accession>A0A0R2SAB7</accession>
<dbReference type="PANTHER" id="PTHR44188:SF1">
    <property type="entry name" value="GDAP1, ISOFORM A"/>
    <property type="match status" value="1"/>
</dbReference>
<name>A0A0R2SAB7_9GAMM</name>
<dbReference type="SUPFAM" id="SSF52833">
    <property type="entry name" value="Thioredoxin-like"/>
    <property type="match status" value="1"/>
</dbReference>
<dbReference type="SUPFAM" id="SSF47616">
    <property type="entry name" value="GST C-terminal domain-like"/>
    <property type="match status" value="1"/>
</dbReference>
<dbReference type="Gene3D" id="1.20.1050.10">
    <property type="match status" value="1"/>
</dbReference>